<dbReference type="RefSeq" id="WP_091689867.1">
    <property type="nucleotide sequence ID" value="NZ_CAAGSJ010000005.1"/>
</dbReference>
<feature type="transmembrane region" description="Helical" evidence="1">
    <location>
        <begin position="12"/>
        <end position="32"/>
    </location>
</feature>
<keyword evidence="1" id="KW-1133">Transmembrane helix</keyword>
<name>A0A1H9ZYW0_9EURY</name>
<feature type="transmembrane region" description="Helical" evidence="1">
    <location>
        <begin position="38"/>
        <end position="59"/>
    </location>
</feature>
<organism evidence="2 3">
    <name type="scientific">Methanococcoides vulcani</name>
    <dbReference type="NCBI Taxonomy" id="1353158"/>
    <lineage>
        <taxon>Archaea</taxon>
        <taxon>Methanobacteriati</taxon>
        <taxon>Methanobacteriota</taxon>
        <taxon>Stenosarchaea group</taxon>
        <taxon>Methanomicrobia</taxon>
        <taxon>Methanosarcinales</taxon>
        <taxon>Methanosarcinaceae</taxon>
        <taxon>Methanococcoides</taxon>
    </lineage>
</organism>
<reference evidence="3" key="1">
    <citation type="submission" date="2016-10" db="EMBL/GenBank/DDBJ databases">
        <authorList>
            <person name="Varghese N."/>
            <person name="Submissions S."/>
        </authorList>
    </citation>
    <scope>NUCLEOTIDE SEQUENCE [LARGE SCALE GENOMIC DNA]</scope>
    <source>
        <strain evidence="3">SLH 33</strain>
    </source>
</reference>
<dbReference type="Proteomes" id="UP000243338">
    <property type="component" value="Unassembled WGS sequence"/>
</dbReference>
<dbReference type="AlphaFoldDB" id="A0A1H9ZYW0"/>
<evidence type="ECO:0000313" key="2">
    <source>
        <dbReference type="EMBL" id="SES86958.1"/>
    </source>
</evidence>
<proteinExistence type="predicted"/>
<dbReference type="EMBL" id="FOHQ01000003">
    <property type="protein sequence ID" value="SES86958.1"/>
    <property type="molecule type" value="Genomic_DNA"/>
</dbReference>
<gene>
    <name evidence="2" type="ORF">SAMN04488587_1373</name>
</gene>
<sequence length="66" mass="7304">MSMSDISRRQAQYAGYIFFVLASVAVALPLMVPLGFKVLILIPIAFSIGMVGFWLGGFIHKKLQDE</sequence>
<evidence type="ECO:0000256" key="1">
    <source>
        <dbReference type="SAM" id="Phobius"/>
    </source>
</evidence>
<accession>A0A1H9ZYW0</accession>
<dbReference type="OrthoDB" id="120831at2157"/>
<keyword evidence="3" id="KW-1185">Reference proteome</keyword>
<protein>
    <submittedName>
        <fullName evidence="2">Uncharacterized protein</fullName>
    </submittedName>
</protein>
<evidence type="ECO:0000313" key="3">
    <source>
        <dbReference type="Proteomes" id="UP000243338"/>
    </source>
</evidence>
<keyword evidence="1" id="KW-0812">Transmembrane</keyword>
<keyword evidence="1" id="KW-0472">Membrane</keyword>